<feature type="region of interest" description="Disordered" evidence="1">
    <location>
        <begin position="55"/>
        <end position="76"/>
    </location>
</feature>
<protein>
    <submittedName>
        <fullName evidence="3">Uncharacterized protein</fullName>
    </submittedName>
</protein>
<keyword evidence="4" id="KW-1185">Reference proteome</keyword>
<feature type="signal peptide" evidence="2">
    <location>
        <begin position="1"/>
        <end position="25"/>
    </location>
</feature>
<keyword evidence="2" id="KW-0732">Signal</keyword>
<dbReference type="OrthoDB" id="8002239at2"/>
<evidence type="ECO:0000313" key="4">
    <source>
        <dbReference type="Proteomes" id="UP000199664"/>
    </source>
</evidence>
<organism evidence="3 4">
    <name type="scientific">Bosea lupini</name>
    <dbReference type="NCBI Taxonomy" id="1036779"/>
    <lineage>
        <taxon>Bacteria</taxon>
        <taxon>Pseudomonadati</taxon>
        <taxon>Pseudomonadota</taxon>
        <taxon>Alphaproteobacteria</taxon>
        <taxon>Hyphomicrobiales</taxon>
        <taxon>Boseaceae</taxon>
        <taxon>Bosea</taxon>
    </lineage>
</organism>
<proteinExistence type="predicted"/>
<feature type="region of interest" description="Disordered" evidence="1">
    <location>
        <begin position="150"/>
        <end position="169"/>
    </location>
</feature>
<dbReference type="EMBL" id="FOAN01000003">
    <property type="protein sequence ID" value="SEL38002.1"/>
    <property type="molecule type" value="Genomic_DNA"/>
</dbReference>
<dbReference type="Proteomes" id="UP000199664">
    <property type="component" value="Unassembled WGS sequence"/>
</dbReference>
<gene>
    <name evidence="3" type="ORF">SAMN04515666_103570</name>
</gene>
<dbReference type="STRING" id="1036779.SAMN04515666_103570"/>
<accession>A0A1H7PQF7</accession>
<sequence>MARQLALTMAIAGAIGLSVTAPAKAAGFFDDLARVFGARPTPPAAIADPFEMTVQPKRQKPRAAATTTKPPEPAVKLDAASDPYWYLNDPTLRKGDIVVTRSGVVVFDGRSTSQHRPAAFTALVDSRKLPKGQQHLLQAAAGGRAYFGGSSTTPAAPAQPAATAVSQLQ</sequence>
<name>A0A1H7PQF7_9HYPH</name>
<reference evidence="4" key="1">
    <citation type="submission" date="2016-10" db="EMBL/GenBank/DDBJ databases">
        <authorList>
            <person name="Varghese N."/>
            <person name="Submissions S."/>
        </authorList>
    </citation>
    <scope>NUCLEOTIDE SEQUENCE [LARGE SCALE GENOMIC DNA]</scope>
    <source>
        <strain evidence="4">LMG 26383,CCUG 61248,R- 45681</strain>
    </source>
</reference>
<evidence type="ECO:0000313" key="3">
    <source>
        <dbReference type="EMBL" id="SEL38002.1"/>
    </source>
</evidence>
<feature type="compositionally biased region" description="Low complexity" evidence="1">
    <location>
        <begin position="152"/>
        <end position="169"/>
    </location>
</feature>
<feature type="chain" id="PRO_5011531031" evidence="2">
    <location>
        <begin position="26"/>
        <end position="169"/>
    </location>
</feature>
<evidence type="ECO:0000256" key="2">
    <source>
        <dbReference type="SAM" id="SignalP"/>
    </source>
</evidence>
<dbReference type="AlphaFoldDB" id="A0A1H7PQF7"/>
<evidence type="ECO:0000256" key="1">
    <source>
        <dbReference type="SAM" id="MobiDB-lite"/>
    </source>
</evidence>
<dbReference type="RefSeq" id="WP_091834064.1">
    <property type="nucleotide sequence ID" value="NZ_FOAN01000003.1"/>
</dbReference>